<dbReference type="Proteomes" id="UP000193642">
    <property type="component" value="Unassembled WGS sequence"/>
</dbReference>
<name>A0A1Y2C9N4_9FUNG</name>
<feature type="transmembrane region" description="Helical" evidence="2">
    <location>
        <begin position="54"/>
        <end position="75"/>
    </location>
</feature>
<gene>
    <name evidence="3" type="ORF">BCR33DRAFT_717398</name>
</gene>
<feature type="compositionally biased region" description="Low complexity" evidence="1">
    <location>
        <begin position="182"/>
        <end position="191"/>
    </location>
</feature>
<evidence type="ECO:0000256" key="2">
    <source>
        <dbReference type="SAM" id="Phobius"/>
    </source>
</evidence>
<sequence length="207" mass="23791">MLQLSFYAIISLPVTHQDCYSLNFIQTLLWHISFVTFDIFILYKSFIVVDKNKLYLALASMVLLYRIGWSIVGLIKSGGYWDDAEQACNYHQDSSSGFQYTLTDILCDLLATIASVVMLCKPENRLLTFESLWLLLVKENALRSFITLIINAVQNYCFIRLLNLELYYKAHREEKLAESLRLSASSRNSVADRPSAPERHSQTTRKG</sequence>
<evidence type="ECO:0000313" key="4">
    <source>
        <dbReference type="Proteomes" id="UP000193642"/>
    </source>
</evidence>
<feature type="region of interest" description="Disordered" evidence="1">
    <location>
        <begin position="182"/>
        <end position="207"/>
    </location>
</feature>
<organism evidence="3 4">
    <name type="scientific">Rhizoclosmatium globosum</name>
    <dbReference type="NCBI Taxonomy" id="329046"/>
    <lineage>
        <taxon>Eukaryota</taxon>
        <taxon>Fungi</taxon>
        <taxon>Fungi incertae sedis</taxon>
        <taxon>Chytridiomycota</taxon>
        <taxon>Chytridiomycota incertae sedis</taxon>
        <taxon>Chytridiomycetes</taxon>
        <taxon>Chytridiales</taxon>
        <taxon>Chytriomycetaceae</taxon>
        <taxon>Rhizoclosmatium</taxon>
    </lineage>
</organism>
<protein>
    <submittedName>
        <fullName evidence="3">Uncharacterized protein</fullName>
    </submittedName>
</protein>
<feature type="transmembrane region" description="Helical" evidence="2">
    <location>
        <begin position="20"/>
        <end position="42"/>
    </location>
</feature>
<keyword evidence="2" id="KW-1133">Transmembrane helix</keyword>
<accession>A0A1Y2C9N4</accession>
<keyword evidence="4" id="KW-1185">Reference proteome</keyword>
<keyword evidence="2" id="KW-0812">Transmembrane</keyword>
<proteinExistence type="predicted"/>
<dbReference type="EMBL" id="MCGO01000024">
    <property type="protein sequence ID" value="ORY43748.1"/>
    <property type="molecule type" value="Genomic_DNA"/>
</dbReference>
<dbReference type="AlphaFoldDB" id="A0A1Y2C9N4"/>
<keyword evidence="2" id="KW-0472">Membrane</keyword>
<comment type="caution">
    <text evidence="3">The sequence shown here is derived from an EMBL/GenBank/DDBJ whole genome shotgun (WGS) entry which is preliminary data.</text>
</comment>
<evidence type="ECO:0000313" key="3">
    <source>
        <dbReference type="EMBL" id="ORY43748.1"/>
    </source>
</evidence>
<reference evidence="3 4" key="1">
    <citation type="submission" date="2016-07" db="EMBL/GenBank/DDBJ databases">
        <title>Pervasive Adenine N6-methylation of Active Genes in Fungi.</title>
        <authorList>
            <consortium name="DOE Joint Genome Institute"/>
            <person name="Mondo S.J."/>
            <person name="Dannebaum R.O."/>
            <person name="Kuo R.C."/>
            <person name="Labutti K."/>
            <person name="Haridas S."/>
            <person name="Kuo A."/>
            <person name="Salamov A."/>
            <person name="Ahrendt S.R."/>
            <person name="Lipzen A."/>
            <person name="Sullivan W."/>
            <person name="Andreopoulos W.B."/>
            <person name="Clum A."/>
            <person name="Lindquist E."/>
            <person name="Daum C."/>
            <person name="Ramamoorthy G.K."/>
            <person name="Gryganskyi A."/>
            <person name="Culley D."/>
            <person name="Magnuson J.K."/>
            <person name="James T.Y."/>
            <person name="O'Malley M.A."/>
            <person name="Stajich J.E."/>
            <person name="Spatafora J.W."/>
            <person name="Visel A."/>
            <person name="Grigoriev I.V."/>
        </authorList>
    </citation>
    <scope>NUCLEOTIDE SEQUENCE [LARGE SCALE GENOMIC DNA]</scope>
    <source>
        <strain evidence="3 4">JEL800</strain>
    </source>
</reference>
<evidence type="ECO:0000256" key="1">
    <source>
        <dbReference type="SAM" id="MobiDB-lite"/>
    </source>
</evidence>